<evidence type="ECO:0000313" key="5">
    <source>
        <dbReference type="Proteomes" id="UP000509303"/>
    </source>
</evidence>
<feature type="transmembrane region" description="Helical" evidence="2">
    <location>
        <begin position="267"/>
        <end position="289"/>
    </location>
</feature>
<feature type="transmembrane region" description="Helical" evidence="2">
    <location>
        <begin position="89"/>
        <end position="105"/>
    </location>
</feature>
<keyword evidence="2" id="KW-1133">Transmembrane helix</keyword>
<evidence type="ECO:0000313" key="4">
    <source>
        <dbReference type="EMBL" id="QKW49728.1"/>
    </source>
</evidence>
<reference evidence="4 5" key="1">
    <citation type="submission" date="2020-06" db="EMBL/GenBank/DDBJ databases">
        <title>Genome mining for natural products.</title>
        <authorList>
            <person name="Zhang B."/>
            <person name="Shi J."/>
            <person name="Ge H."/>
        </authorList>
    </citation>
    <scope>NUCLEOTIDE SEQUENCE [LARGE SCALE GENOMIC DNA]</scope>
    <source>
        <strain evidence="4 5">NA00687</strain>
    </source>
</reference>
<dbReference type="GO" id="GO:0016747">
    <property type="term" value="F:acyltransferase activity, transferring groups other than amino-acyl groups"/>
    <property type="evidence" value="ECO:0007669"/>
    <property type="project" value="InterPro"/>
</dbReference>
<evidence type="ECO:0000259" key="3">
    <source>
        <dbReference type="Pfam" id="PF01757"/>
    </source>
</evidence>
<keyword evidence="2" id="KW-0812">Transmembrane</keyword>
<name>A0A7H8N796_9ACTN</name>
<keyword evidence="2" id="KW-0472">Membrane</keyword>
<feature type="compositionally biased region" description="Basic and acidic residues" evidence="1">
    <location>
        <begin position="402"/>
        <end position="423"/>
    </location>
</feature>
<keyword evidence="4" id="KW-0012">Acyltransferase</keyword>
<dbReference type="InterPro" id="IPR002656">
    <property type="entry name" value="Acyl_transf_3_dom"/>
</dbReference>
<dbReference type="AlphaFoldDB" id="A0A7H8N796"/>
<dbReference type="GO" id="GO:0000271">
    <property type="term" value="P:polysaccharide biosynthetic process"/>
    <property type="evidence" value="ECO:0007669"/>
    <property type="project" value="TreeGrafter"/>
</dbReference>
<feature type="transmembrane region" description="Helical" evidence="2">
    <location>
        <begin position="310"/>
        <end position="328"/>
    </location>
</feature>
<dbReference type="RefSeq" id="WP_176161462.1">
    <property type="nucleotide sequence ID" value="NZ_CP054929.1"/>
</dbReference>
<keyword evidence="4" id="KW-0808">Transferase</keyword>
<feature type="transmembrane region" description="Helical" evidence="2">
    <location>
        <begin position="212"/>
        <end position="233"/>
    </location>
</feature>
<evidence type="ECO:0000256" key="2">
    <source>
        <dbReference type="SAM" id="Phobius"/>
    </source>
</evidence>
<feature type="transmembrane region" description="Helical" evidence="2">
    <location>
        <begin position="340"/>
        <end position="361"/>
    </location>
</feature>
<accession>A0A7H8N796</accession>
<proteinExistence type="predicted"/>
<evidence type="ECO:0000256" key="1">
    <source>
        <dbReference type="SAM" id="MobiDB-lite"/>
    </source>
</evidence>
<dbReference type="EMBL" id="CP054929">
    <property type="protein sequence ID" value="QKW49728.1"/>
    <property type="molecule type" value="Genomic_DNA"/>
</dbReference>
<dbReference type="PANTHER" id="PTHR23028:SF53">
    <property type="entry name" value="ACYL_TRANSF_3 DOMAIN-CONTAINING PROTEIN"/>
    <property type="match status" value="1"/>
</dbReference>
<feature type="domain" description="Acyltransferase 3" evidence="3">
    <location>
        <begin position="13"/>
        <end position="358"/>
    </location>
</feature>
<dbReference type="PANTHER" id="PTHR23028">
    <property type="entry name" value="ACETYLTRANSFERASE"/>
    <property type="match status" value="1"/>
</dbReference>
<dbReference type="GO" id="GO:0016020">
    <property type="term" value="C:membrane"/>
    <property type="evidence" value="ECO:0007669"/>
    <property type="project" value="TreeGrafter"/>
</dbReference>
<feature type="region of interest" description="Disordered" evidence="1">
    <location>
        <begin position="368"/>
        <end position="423"/>
    </location>
</feature>
<feature type="transmembrane region" description="Helical" evidence="2">
    <location>
        <begin position="52"/>
        <end position="69"/>
    </location>
</feature>
<sequence length="423" mass="46733">MTPTHHRTSRLPSLTGMRFIAALMVFAFHVAWERFFRDAEVQGDYADVVNKAGWIGVSFFFVLSGFVLAWSRREGDSAPRFWRRRIAKVYPGHFVTALVAFWLISRTDGMLAAAGTVDADEAITNLLLIHSWWPEYDVFLSGNAVSWSLACELFFYLAFPVLWMGVSRIRASHLWPATVVVTAAIVCVPLVAKLVTAEPVMMLPDGTASLKQYWFVYIFPPVRALEFVLGMLLARVVAEGRWFRLPLTVPIALFGVGYYLAAREVPYLYSLVAATIIPIALLIPAAADADIRGRGSWFASKPMVWLGERSFAFYLVHLLVLLYGHDWLGRGKNWETGQAVLVIIGFLLVSLVISAVLYEVVEKPGTRYLSGSRPTRSAPGSGGAAREAGMAPGTPEPAAPDSAERARTERSSGDSDERVPSKT</sequence>
<gene>
    <name evidence="4" type="ORF">HUT08_09350</name>
</gene>
<dbReference type="Pfam" id="PF01757">
    <property type="entry name" value="Acyl_transf_3"/>
    <property type="match status" value="1"/>
</dbReference>
<feature type="transmembrane region" description="Helical" evidence="2">
    <location>
        <begin position="144"/>
        <end position="166"/>
    </location>
</feature>
<dbReference type="InterPro" id="IPR050879">
    <property type="entry name" value="Acyltransferase_3"/>
</dbReference>
<feature type="transmembrane region" description="Helical" evidence="2">
    <location>
        <begin position="12"/>
        <end position="32"/>
    </location>
</feature>
<dbReference type="Proteomes" id="UP000509303">
    <property type="component" value="Chromosome"/>
</dbReference>
<organism evidence="4 5">
    <name type="scientific">Streptomyces buecherae</name>
    <dbReference type="NCBI Taxonomy" id="2763006"/>
    <lineage>
        <taxon>Bacteria</taxon>
        <taxon>Bacillati</taxon>
        <taxon>Actinomycetota</taxon>
        <taxon>Actinomycetes</taxon>
        <taxon>Kitasatosporales</taxon>
        <taxon>Streptomycetaceae</taxon>
        <taxon>Streptomyces</taxon>
    </lineage>
</organism>
<feature type="transmembrane region" description="Helical" evidence="2">
    <location>
        <begin position="245"/>
        <end position="261"/>
    </location>
</feature>
<keyword evidence="5" id="KW-1185">Reference proteome</keyword>
<protein>
    <submittedName>
        <fullName evidence="4">Acyltransferase</fullName>
    </submittedName>
</protein>
<feature type="transmembrane region" description="Helical" evidence="2">
    <location>
        <begin position="173"/>
        <end position="192"/>
    </location>
</feature>